<accession>A0A1I8F5C8</accession>
<feature type="region of interest" description="Disordered" evidence="1">
    <location>
        <begin position="482"/>
        <end position="501"/>
    </location>
</feature>
<dbReference type="Proteomes" id="UP000095280">
    <property type="component" value="Unplaced"/>
</dbReference>
<evidence type="ECO:0000313" key="2">
    <source>
        <dbReference type="Proteomes" id="UP000095280"/>
    </source>
</evidence>
<dbReference type="WBParaSite" id="maker-unitig_20500-snap-gene-0.2-mRNA-1">
    <property type="protein sequence ID" value="maker-unitig_20500-snap-gene-0.2-mRNA-1"/>
    <property type="gene ID" value="maker-unitig_20500-snap-gene-0.2"/>
</dbReference>
<dbReference type="AlphaFoldDB" id="A0A1I8F5C8"/>
<name>A0A1I8F5C8_9PLAT</name>
<proteinExistence type="predicted"/>
<feature type="compositionally biased region" description="Basic residues" evidence="1">
    <location>
        <begin position="487"/>
        <end position="497"/>
    </location>
</feature>
<keyword evidence="2" id="KW-1185">Reference proteome</keyword>
<feature type="region of interest" description="Disordered" evidence="1">
    <location>
        <begin position="571"/>
        <end position="607"/>
    </location>
</feature>
<reference evidence="3" key="1">
    <citation type="submission" date="2016-11" db="UniProtKB">
        <authorList>
            <consortium name="WormBaseParasite"/>
        </authorList>
    </citation>
    <scope>IDENTIFICATION</scope>
</reference>
<sequence>MQTHHNRTSAGHSKLYTLASVFNEKAPPDYTKISALYRSDRRVLQIQAGWRGGAAIVLVSPHDGRQPGLHQHPVSVQRRLQISESQASTAASRSATLAGGGGSGAVMTMSLYDGVIQGSVELQLPGGWRAAAAAATDDVAAAARRANAAAAAAAAAAASAVEVGDPNAMVADESEDEPVCFRCRRCLPRRAGAGNWAALNAFFHPYCFLWATSGQAPLTQTSSFYHAAGRLLCEGCPVTEANPARPRKPYHPACSAAPSAAASWTAQGFTVDVHNRVLCLDYFPEVRAKVRRLQAAHHAGQARLRPAPVLPKGCGLTMPPHAEVAPGNADACTLQFQPAVLTQPAADRNRAMHMKYCGMESIIPISQPEDHQSAALNTRSGGFNTPASLAESATSVVRLDVAAEKSLGKRLQAGLVPPMAGQVEHHECRAAWMVEPQGVQSQLSEWQTKIGVGGAAGPADLRSRTLASSGPGLAVGRRLSCSPARTGGRRRRKLRRPGMREHQEQVIAASPLTWLSGKTAMLLRWNPTRVPMPLCQRRAAGEASPPLRLSSRVWQFLFSVSGSQFRQQLGQVSESHRLQRQAEAGPGPTRPNSVTATSRPHRPAHSRKLAHNLRVGSSRRRRRVERQYEMRGQRSWAWRMLRSASCCCSSDSQQHVAQAGTGTSRQQQNLGKNFVPAGIVVLRLSSGSESERCPEAGQTRKQRFGRPTALRGHQKRRGGSAGAAAGPVRGFKGRFLVVDAAWLESSRVIVAGRSLPAAAVQLRLLQNLLCSFE</sequence>
<evidence type="ECO:0000313" key="3">
    <source>
        <dbReference type="WBParaSite" id="maker-unitig_20500-snap-gene-0.2-mRNA-1"/>
    </source>
</evidence>
<evidence type="ECO:0000256" key="1">
    <source>
        <dbReference type="SAM" id="MobiDB-lite"/>
    </source>
</evidence>
<organism evidence="2 3">
    <name type="scientific">Macrostomum lignano</name>
    <dbReference type="NCBI Taxonomy" id="282301"/>
    <lineage>
        <taxon>Eukaryota</taxon>
        <taxon>Metazoa</taxon>
        <taxon>Spiralia</taxon>
        <taxon>Lophotrochozoa</taxon>
        <taxon>Platyhelminthes</taxon>
        <taxon>Rhabditophora</taxon>
        <taxon>Macrostomorpha</taxon>
        <taxon>Macrostomida</taxon>
        <taxon>Macrostomidae</taxon>
        <taxon>Macrostomum</taxon>
    </lineage>
</organism>
<feature type="region of interest" description="Disordered" evidence="1">
    <location>
        <begin position="690"/>
        <end position="725"/>
    </location>
</feature>
<protein>
    <submittedName>
        <fullName evidence="3">PHD-type domain-containing protein</fullName>
    </submittedName>
</protein>